<evidence type="ECO:0000313" key="3">
    <source>
        <dbReference type="Proteomes" id="UP000659698"/>
    </source>
</evidence>
<gene>
    <name evidence="2" type="ORF">H7U12_17060</name>
</gene>
<evidence type="ECO:0000313" key="2">
    <source>
        <dbReference type="EMBL" id="MBC3541407.1"/>
    </source>
</evidence>
<sequence length="75" mass="8715">MMSEAEVLKAIGERLKAIRIQKGYTSYEAFALDHDLGRMQYWRLEKGEANLTMKSLLKVLSIHNMTIQEFFSEGF</sequence>
<dbReference type="Gene3D" id="1.10.260.40">
    <property type="entry name" value="lambda repressor-like DNA-binding domains"/>
    <property type="match status" value="1"/>
</dbReference>
<dbReference type="InterPro" id="IPR001387">
    <property type="entry name" value="Cro/C1-type_HTH"/>
</dbReference>
<protein>
    <submittedName>
        <fullName evidence="2">Helix-turn-helix transcriptional regulator</fullName>
    </submittedName>
</protein>
<accession>A0ABR6VW34</accession>
<dbReference type="SUPFAM" id="SSF47413">
    <property type="entry name" value="lambda repressor-like DNA-binding domains"/>
    <property type="match status" value="1"/>
</dbReference>
<name>A0ABR6VW34_9BACT</name>
<comment type="caution">
    <text evidence="2">The sequence shown here is derived from an EMBL/GenBank/DDBJ whole genome shotgun (WGS) entry which is preliminary data.</text>
</comment>
<evidence type="ECO:0000259" key="1">
    <source>
        <dbReference type="PROSITE" id="PS50943"/>
    </source>
</evidence>
<dbReference type="InterPro" id="IPR010982">
    <property type="entry name" value="Lambda_DNA-bd_dom_sf"/>
</dbReference>
<dbReference type="PROSITE" id="PS50943">
    <property type="entry name" value="HTH_CROC1"/>
    <property type="match status" value="1"/>
</dbReference>
<dbReference type="RefSeq" id="WP_186640248.1">
    <property type="nucleotide sequence ID" value="NZ_JACOAF010000041.1"/>
</dbReference>
<proteinExistence type="predicted"/>
<organism evidence="2 3">
    <name type="scientific">Rufibacter sediminis</name>
    <dbReference type="NCBI Taxonomy" id="2762756"/>
    <lineage>
        <taxon>Bacteria</taxon>
        <taxon>Pseudomonadati</taxon>
        <taxon>Bacteroidota</taxon>
        <taxon>Cytophagia</taxon>
        <taxon>Cytophagales</taxon>
        <taxon>Hymenobacteraceae</taxon>
        <taxon>Rufibacter</taxon>
    </lineage>
</organism>
<feature type="domain" description="HTH cro/C1-type" evidence="1">
    <location>
        <begin position="15"/>
        <end position="70"/>
    </location>
</feature>
<keyword evidence="3" id="KW-1185">Reference proteome</keyword>
<dbReference type="Proteomes" id="UP000659698">
    <property type="component" value="Unassembled WGS sequence"/>
</dbReference>
<dbReference type="EMBL" id="JACOAF010000041">
    <property type="protein sequence ID" value="MBC3541407.1"/>
    <property type="molecule type" value="Genomic_DNA"/>
</dbReference>
<reference evidence="2 3" key="1">
    <citation type="journal article" date="2019" name="Int. J. Syst. Evol. Microbiol.">
        <title>Rufibacter sediminis sp. nov., isolated from freshwater lake sediment.</title>
        <authorList>
            <person name="Qu J.H."/>
            <person name="Zhang L.J."/>
            <person name="Fu Y.H."/>
            <person name="Li H.F."/>
        </authorList>
    </citation>
    <scope>NUCLEOTIDE SEQUENCE [LARGE SCALE GENOMIC DNA]</scope>
    <source>
        <strain evidence="2 3">H-1</strain>
    </source>
</reference>